<reference evidence="4" key="1">
    <citation type="journal article" date="2015" name="Proc. Natl. Acad. Sci. U.S.A.">
        <title>Genome sequence of the Asian Tiger mosquito, Aedes albopictus, reveals insights into its biology, genetics, and evolution.</title>
        <authorList>
            <person name="Chen X.G."/>
            <person name="Jiang X."/>
            <person name="Gu J."/>
            <person name="Xu M."/>
            <person name="Wu Y."/>
            <person name="Deng Y."/>
            <person name="Zhang C."/>
            <person name="Bonizzoni M."/>
            <person name="Dermauw W."/>
            <person name="Vontas J."/>
            <person name="Armbruster P."/>
            <person name="Huang X."/>
            <person name="Yang Y."/>
            <person name="Zhang H."/>
            <person name="He W."/>
            <person name="Peng H."/>
            <person name="Liu Y."/>
            <person name="Wu K."/>
            <person name="Chen J."/>
            <person name="Lirakis M."/>
            <person name="Topalis P."/>
            <person name="Van Leeuwen T."/>
            <person name="Hall A.B."/>
            <person name="Jiang X."/>
            <person name="Thorpe C."/>
            <person name="Mueller R.L."/>
            <person name="Sun C."/>
            <person name="Waterhouse R.M."/>
            <person name="Yan G."/>
            <person name="Tu Z.J."/>
            <person name="Fang X."/>
            <person name="James A.A."/>
        </authorList>
    </citation>
    <scope>NUCLEOTIDE SEQUENCE [LARGE SCALE GENOMIC DNA]</scope>
    <source>
        <strain evidence="4">Foshan</strain>
    </source>
</reference>
<sequence>MKSLLPLVFVSIALAQEGSAKQELPGTLISALDGDLSSVASRVTCDGVNFYTTCSDCSTILGCIGPISDSRDCETIAPGKPYCVNGACSATRSNSGDCSTSSFICTGVGYFPDPFNCAIYHYCEKALEPSSIYQCPPKYVYNPATHMCRQATKNTDCVMVDCDVDELFAPYGNSKTYYAYCQYDGTDVANIYMFKCVDYAKFQGTACVFVCPREGNFAHPDPRKYYQCYYSRSKLIFSEKRCSSGRFFDNTLKICVVPSATVD</sequence>
<keyword evidence="1" id="KW-0732">Signal</keyword>
<evidence type="ECO:0000256" key="1">
    <source>
        <dbReference type="SAM" id="SignalP"/>
    </source>
</evidence>
<organism evidence="3 4">
    <name type="scientific">Aedes albopictus</name>
    <name type="common">Asian tiger mosquito</name>
    <name type="synonym">Stegomyia albopicta</name>
    <dbReference type="NCBI Taxonomy" id="7160"/>
    <lineage>
        <taxon>Eukaryota</taxon>
        <taxon>Metazoa</taxon>
        <taxon>Ecdysozoa</taxon>
        <taxon>Arthropoda</taxon>
        <taxon>Hexapoda</taxon>
        <taxon>Insecta</taxon>
        <taxon>Pterygota</taxon>
        <taxon>Neoptera</taxon>
        <taxon>Endopterygota</taxon>
        <taxon>Diptera</taxon>
        <taxon>Nematocera</taxon>
        <taxon>Culicoidea</taxon>
        <taxon>Culicidae</taxon>
        <taxon>Culicinae</taxon>
        <taxon>Aedini</taxon>
        <taxon>Aedes</taxon>
        <taxon>Stegomyia</taxon>
    </lineage>
</organism>
<keyword evidence="4" id="KW-1185">Reference proteome</keyword>
<dbReference type="SUPFAM" id="SSF57625">
    <property type="entry name" value="Invertebrate chitin-binding proteins"/>
    <property type="match status" value="2"/>
</dbReference>
<evidence type="ECO:0000313" key="4">
    <source>
        <dbReference type="Proteomes" id="UP000069940"/>
    </source>
</evidence>
<proteinExistence type="predicted"/>
<dbReference type="EnsemblMetazoa" id="AALFPA23_003744.R4329">
    <property type="protein sequence ID" value="AALFPA23_003744.P4329"/>
    <property type="gene ID" value="AALFPA23_003744"/>
</dbReference>
<dbReference type="PROSITE" id="PS50940">
    <property type="entry name" value="CHIT_BIND_II"/>
    <property type="match status" value="1"/>
</dbReference>
<protein>
    <recommendedName>
        <fullName evidence="2">Chitin-binding type-2 domain-containing protein</fullName>
    </recommendedName>
</protein>
<name>A0ABM1XXH5_AEDAL</name>
<dbReference type="Gene3D" id="2.170.140.10">
    <property type="entry name" value="Chitin binding domain"/>
    <property type="match status" value="2"/>
</dbReference>
<evidence type="ECO:0000313" key="3">
    <source>
        <dbReference type="EnsemblMetazoa" id="AALFPA23_003744.P4329"/>
    </source>
</evidence>
<reference evidence="3" key="2">
    <citation type="submission" date="2025-05" db="UniProtKB">
        <authorList>
            <consortium name="EnsemblMetazoa"/>
        </authorList>
    </citation>
    <scope>IDENTIFICATION</scope>
    <source>
        <strain evidence="3">Foshan</strain>
    </source>
</reference>
<dbReference type="InterPro" id="IPR002557">
    <property type="entry name" value="Chitin-bd_dom"/>
</dbReference>
<dbReference type="InterPro" id="IPR036508">
    <property type="entry name" value="Chitin-bd_dom_sf"/>
</dbReference>
<dbReference type="Pfam" id="PF01607">
    <property type="entry name" value="CBM_14"/>
    <property type="match status" value="2"/>
</dbReference>
<dbReference type="RefSeq" id="XP_019535194.2">
    <property type="nucleotide sequence ID" value="XM_019679649.3"/>
</dbReference>
<dbReference type="GeneID" id="109406553"/>
<feature type="signal peptide" evidence="1">
    <location>
        <begin position="1"/>
        <end position="20"/>
    </location>
</feature>
<evidence type="ECO:0000259" key="2">
    <source>
        <dbReference type="PROSITE" id="PS50940"/>
    </source>
</evidence>
<dbReference type="SMART" id="SM00494">
    <property type="entry name" value="ChtBD2"/>
    <property type="match status" value="2"/>
</dbReference>
<dbReference type="Proteomes" id="UP000069940">
    <property type="component" value="Unassembled WGS sequence"/>
</dbReference>
<accession>A0ABM1XXH5</accession>
<feature type="domain" description="Chitin-binding type-2" evidence="2">
    <location>
        <begin position="102"/>
        <end position="159"/>
    </location>
</feature>
<feature type="chain" id="PRO_5046334837" description="Chitin-binding type-2 domain-containing protein" evidence="1">
    <location>
        <begin position="21"/>
        <end position="263"/>
    </location>
</feature>